<evidence type="ECO:0000313" key="5">
    <source>
        <dbReference type="Proteomes" id="UP000324611"/>
    </source>
</evidence>
<proteinExistence type="predicted"/>
<evidence type="ECO:0000256" key="2">
    <source>
        <dbReference type="SAM" id="SignalP"/>
    </source>
</evidence>
<dbReference type="Pfam" id="PF20434">
    <property type="entry name" value="BD-FAE"/>
    <property type="match status" value="1"/>
</dbReference>
<dbReference type="Proteomes" id="UP000324611">
    <property type="component" value="Unassembled WGS sequence"/>
</dbReference>
<sequence length="282" mass="30555">MKHLLYILMMMNSLQSLAQQQQVIHLWPGAVPGETAAKHAAKPTPDTGRGVIRLTDVTDPILTVYPPADSTASRQTGIIVCPGGGYSILAINLEGEEIARWLSGLGYTAFVLQYRVPQKEAGALQDVQRAIRMVKSRAKTWNIHPDRVGVLGFSAGGSLSARASTLYTQDTYPKVDKADELSCKPAFAVLIYPAYLDKGTNRGLTPELTVNKDTPPMFLFATADDHYGNSALVMAGALRDAKVPVELHFYPNGGHGYGLRPGNPAADVWPGLAEKWLDNITK</sequence>
<feature type="chain" id="PRO_5023100337" evidence="2">
    <location>
        <begin position="19"/>
        <end position="282"/>
    </location>
</feature>
<organism evidence="4 5">
    <name type="scientific">Chitinophaga agrisoli</name>
    <dbReference type="NCBI Taxonomy" id="2607653"/>
    <lineage>
        <taxon>Bacteria</taxon>
        <taxon>Pseudomonadati</taxon>
        <taxon>Bacteroidota</taxon>
        <taxon>Chitinophagia</taxon>
        <taxon>Chitinophagales</taxon>
        <taxon>Chitinophagaceae</taxon>
        <taxon>Chitinophaga</taxon>
    </lineage>
</organism>
<gene>
    <name evidence="4" type="ORF">F0L74_20825</name>
</gene>
<protein>
    <submittedName>
        <fullName evidence="4">Alpha/beta hydrolase</fullName>
    </submittedName>
</protein>
<reference evidence="4 5" key="2">
    <citation type="submission" date="2019-09" db="EMBL/GenBank/DDBJ databases">
        <authorList>
            <person name="Jin C."/>
        </authorList>
    </citation>
    <scope>NUCLEOTIDE SEQUENCE [LARGE SCALE GENOMIC DNA]</scope>
    <source>
        <strain evidence="4 5">BN140078</strain>
    </source>
</reference>
<dbReference type="InterPro" id="IPR049492">
    <property type="entry name" value="BD-FAE-like_dom"/>
</dbReference>
<keyword evidence="5" id="KW-1185">Reference proteome</keyword>
<comment type="caution">
    <text evidence="4">The sequence shown here is derived from an EMBL/GenBank/DDBJ whole genome shotgun (WGS) entry which is preliminary data.</text>
</comment>
<evidence type="ECO:0000313" key="4">
    <source>
        <dbReference type="EMBL" id="KAA2238666.1"/>
    </source>
</evidence>
<keyword evidence="1 4" id="KW-0378">Hydrolase</keyword>
<dbReference type="Gene3D" id="3.40.50.1820">
    <property type="entry name" value="alpha/beta hydrolase"/>
    <property type="match status" value="1"/>
</dbReference>
<evidence type="ECO:0000256" key="1">
    <source>
        <dbReference type="ARBA" id="ARBA00022801"/>
    </source>
</evidence>
<dbReference type="AlphaFoldDB" id="A0A5B2VJF6"/>
<accession>A0A5B2VJF6</accession>
<name>A0A5B2VJF6_9BACT</name>
<dbReference type="InterPro" id="IPR029058">
    <property type="entry name" value="AB_hydrolase_fold"/>
</dbReference>
<dbReference type="GO" id="GO:0016787">
    <property type="term" value="F:hydrolase activity"/>
    <property type="evidence" value="ECO:0007669"/>
    <property type="project" value="UniProtKB-KW"/>
</dbReference>
<reference evidence="4 5" key="1">
    <citation type="submission" date="2019-09" db="EMBL/GenBank/DDBJ databases">
        <title>Chitinophaga ginsengihumi sp. nov., isolated from soil of ginseng rhizosphere.</title>
        <authorList>
            <person name="Lee J."/>
        </authorList>
    </citation>
    <scope>NUCLEOTIDE SEQUENCE [LARGE SCALE GENOMIC DNA]</scope>
    <source>
        <strain evidence="4 5">BN140078</strain>
    </source>
</reference>
<feature type="domain" description="BD-FAE-like" evidence="3">
    <location>
        <begin position="64"/>
        <end position="170"/>
    </location>
</feature>
<dbReference type="InterPro" id="IPR050300">
    <property type="entry name" value="GDXG_lipolytic_enzyme"/>
</dbReference>
<dbReference type="PANTHER" id="PTHR48081:SF6">
    <property type="entry name" value="PEPTIDASE S9 PROLYL OLIGOPEPTIDASE CATALYTIC DOMAIN-CONTAINING PROTEIN"/>
    <property type="match status" value="1"/>
</dbReference>
<feature type="signal peptide" evidence="2">
    <location>
        <begin position="1"/>
        <end position="18"/>
    </location>
</feature>
<dbReference type="EMBL" id="VUOC01000004">
    <property type="protein sequence ID" value="KAA2238666.1"/>
    <property type="molecule type" value="Genomic_DNA"/>
</dbReference>
<dbReference type="PANTHER" id="PTHR48081">
    <property type="entry name" value="AB HYDROLASE SUPERFAMILY PROTEIN C4A8.06C"/>
    <property type="match status" value="1"/>
</dbReference>
<dbReference type="RefSeq" id="WP_149839845.1">
    <property type="nucleotide sequence ID" value="NZ_VUOC01000004.1"/>
</dbReference>
<dbReference type="SUPFAM" id="SSF53474">
    <property type="entry name" value="alpha/beta-Hydrolases"/>
    <property type="match status" value="1"/>
</dbReference>
<keyword evidence="2" id="KW-0732">Signal</keyword>
<evidence type="ECO:0000259" key="3">
    <source>
        <dbReference type="Pfam" id="PF20434"/>
    </source>
</evidence>